<evidence type="ECO:0000313" key="2">
    <source>
        <dbReference type="Proteomes" id="UP001341281"/>
    </source>
</evidence>
<name>A0AAQ3TQ46_PASNO</name>
<organism evidence="1 2">
    <name type="scientific">Paspalum notatum var. saurae</name>
    <dbReference type="NCBI Taxonomy" id="547442"/>
    <lineage>
        <taxon>Eukaryota</taxon>
        <taxon>Viridiplantae</taxon>
        <taxon>Streptophyta</taxon>
        <taxon>Embryophyta</taxon>
        <taxon>Tracheophyta</taxon>
        <taxon>Spermatophyta</taxon>
        <taxon>Magnoliopsida</taxon>
        <taxon>Liliopsida</taxon>
        <taxon>Poales</taxon>
        <taxon>Poaceae</taxon>
        <taxon>PACMAD clade</taxon>
        <taxon>Panicoideae</taxon>
        <taxon>Andropogonodae</taxon>
        <taxon>Paspaleae</taxon>
        <taxon>Paspalinae</taxon>
        <taxon>Paspalum</taxon>
    </lineage>
</organism>
<gene>
    <name evidence="1" type="ORF">U9M48_023802</name>
</gene>
<sequence>MSLMDSFAWSQKGQAGWWGQAPLRQAIRSPTLVVDGQPNKELAVRRCPTSPDPLPWGKTDGFCKHGNIRRLAAIRTRRGELPAMLVWDIRLQYQSIDQVPDKQGSN</sequence>
<dbReference type="Proteomes" id="UP001341281">
    <property type="component" value="Chromosome 05"/>
</dbReference>
<proteinExistence type="predicted"/>
<protein>
    <submittedName>
        <fullName evidence="1">Uncharacterized protein</fullName>
    </submittedName>
</protein>
<reference evidence="1 2" key="1">
    <citation type="submission" date="2024-02" db="EMBL/GenBank/DDBJ databases">
        <title>High-quality chromosome-scale genome assembly of Pensacola bahiagrass (Paspalum notatum Flugge var. saurae).</title>
        <authorList>
            <person name="Vega J.M."/>
            <person name="Podio M."/>
            <person name="Orjuela J."/>
            <person name="Siena L.A."/>
            <person name="Pessino S.C."/>
            <person name="Combes M.C."/>
            <person name="Mariac C."/>
            <person name="Albertini E."/>
            <person name="Pupilli F."/>
            <person name="Ortiz J.P.A."/>
            <person name="Leblanc O."/>
        </authorList>
    </citation>
    <scope>NUCLEOTIDE SEQUENCE [LARGE SCALE GENOMIC DNA]</scope>
    <source>
        <strain evidence="1">R1</strain>
        <tissue evidence="1">Leaf</tissue>
    </source>
</reference>
<keyword evidence="2" id="KW-1185">Reference proteome</keyword>
<dbReference type="AlphaFoldDB" id="A0AAQ3TQ46"/>
<accession>A0AAQ3TQ46</accession>
<evidence type="ECO:0000313" key="1">
    <source>
        <dbReference type="EMBL" id="WVZ75770.1"/>
    </source>
</evidence>
<dbReference type="EMBL" id="CP144749">
    <property type="protein sequence ID" value="WVZ75770.1"/>
    <property type="molecule type" value="Genomic_DNA"/>
</dbReference>